<dbReference type="InterPro" id="IPR002510">
    <property type="entry name" value="Metalloprtase-TldD/E_N"/>
</dbReference>
<sequence length="446" mass="46728">MAQDKLDLLASLIDEARAQGADAADAVLFEGRSQQISVRLGEVEDVERSEAQDLGLRVFVGQSQAIVSSTDFTRSSLSVLVERAVAMARVAPADPYCGLADAGLLARAPFPDYDLYDPTPISAEDLKARAFAAEAAALAIPGVSNSEGAGASAGSSSVTLVASNGFAGHYRGSSHSISVSVLAGDGTGMERDYDFSSARHLGDLESPDTVGRRAGEQTVRRLNPRKIKTGQMPLLFDPRVSRTLLGHLAGAVNGQAIARGTSFLKDRMGQSIFASGIRVLDNATLKRGLSSRPFDGEGLTTNPLALIEDGVLKSWVLDTASAKQLGLHSTGHARRGASGPPGPGLTNLYMEAGQATPAELMSDIKSGFYITELIGMGVNGVTGDYSRGAAGFWIENGVITHPVSEVTIAGNLITMFKTLIPANDLQFRYGTDAPTLRIDGMMVAGS</sequence>
<accession>A0A9X3TWM0</accession>
<dbReference type="Gene3D" id="3.30.2290.10">
    <property type="entry name" value="PmbA/TldD superfamily"/>
    <property type="match status" value="1"/>
</dbReference>
<dbReference type="EMBL" id="JANWOI010000002">
    <property type="protein sequence ID" value="MDA5193340.1"/>
    <property type="molecule type" value="Genomic_DNA"/>
</dbReference>
<evidence type="ECO:0000259" key="2">
    <source>
        <dbReference type="Pfam" id="PF01523"/>
    </source>
</evidence>
<dbReference type="GO" id="GO:0006508">
    <property type="term" value="P:proteolysis"/>
    <property type="evidence" value="ECO:0007669"/>
    <property type="project" value="InterPro"/>
</dbReference>
<proteinExistence type="inferred from homology"/>
<evidence type="ECO:0000313" key="5">
    <source>
        <dbReference type="EMBL" id="MDA5193340.1"/>
    </source>
</evidence>
<organism evidence="5 6">
    <name type="scientific">Govanella unica</name>
    <dbReference type="NCBI Taxonomy" id="2975056"/>
    <lineage>
        <taxon>Bacteria</taxon>
        <taxon>Pseudomonadati</taxon>
        <taxon>Pseudomonadota</taxon>
        <taxon>Alphaproteobacteria</taxon>
        <taxon>Emcibacterales</taxon>
        <taxon>Govanellaceae</taxon>
        <taxon>Govanella</taxon>
    </lineage>
</organism>
<feature type="domain" description="Metalloprotease TldD/E C-terminal" evidence="3">
    <location>
        <begin position="229"/>
        <end position="445"/>
    </location>
</feature>
<feature type="domain" description="Metalloprotease TldD/E N-terminal" evidence="2">
    <location>
        <begin position="24"/>
        <end position="88"/>
    </location>
</feature>
<dbReference type="GO" id="GO:0005829">
    <property type="term" value="C:cytosol"/>
    <property type="evidence" value="ECO:0007669"/>
    <property type="project" value="TreeGrafter"/>
</dbReference>
<feature type="domain" description="Metalloprotease TldD/E central" evidence="4">
    <location>
        <begin position="117"/>
        <end position="222"/>
    </location>
</feature>
<dbReference type="GO" id="GO:0008237">
    <property type="term" value="F:metallopeptidase activity"/>
    <property type="evidence" value="ECO:0007669"/>
    <property type="project" value="InterPro"/>
</dbReference>
<dbReference type="InterPro" id="IPR045569">
    <property type="entry name" value="Metalloprtase-TldD/E_C"/>
</dbReference>
<gene>
    <name evidence="5" type="ORF">NYP16_05140</name>
</gene>
<dbReference type="RefSeq" id="WP_274943043.1">
    <property type="nucleotide sequence ID" value="NZ_JANWOI010000002.1"/>
</dbReference>
<keyword evidence="6" id="KW-1185">Reference proteome</keyword>
<comment type="caution">
    <text evidence="5">The sequence shown here is derived from an EMBL/GenBank/DDBJ whole genome shotgun (WGS) entry which is preliminary data.</text>
</comment>
<reference evidence="5" key="2">
    <citation type="journal article" date="2023" name="Syst. Appl. Microbiol.">
        <title>Govania unica gen. nov., sp. nov., a rare biosphere bacterium that represents a novel family in the class Alphaproteobacteria.</title>
        <authorList>
            <person name="Vandamme P."/>
            <person name="Peeters C."/>
            <person name="Hettiarachchi A."/>
            <person name="Cnockaert M."/>
            <person name="Carlier A."/>
        </authorList>
    </citation>
    <scope>NUCLEOTIDE SEQUENCE</scope>
    <source>
        <strain evidence="5">LMG 31809</strain>
    </source>
</reference>
<dbReference type="InterPro" id="IPR035068">
    <property type="entry name" value="TldD/PmbA_N"/>
</dbReference>
<dbReference type="InterPro" id="IPR047657">
    <property type="entry name" value="PmbA"/>
</dbReference>
<dbReference type="Pfam" id="PF01523">
    <property type="entry name" value="PmbA_TldD_1st"/>
    <property type="match status" value="1"/>
</dbReference>
<dbReference type="PANTHER" id="PTHR43421">
    <property type="entry name" value="METALLOPROTEASE PMBA"/>
    <property type="match status" value="1"/>
</dbReference>
<dbReference type="InterPro" id="IPR045570">
    <property type="entry name" value="Metalloprtase-TldD/E_cen_dom"/>
</dbReference>
<dbReference type="AlphaFoldDB" id="A0A9X3TWM0"/>
<comment type="similarity">
    <text evidence="1">Belongs to the peptidase U62 family.</text>
</comment>
<dbReference type="Proteomes" id="UP001141619">
    <property type="component" value="Unassembled WGS sequence"/>
</dbReference>
<evidence type="ECO:0000259" key="3">
    <source>
        <dbReference type="Pfam" id="PF19289"/>
    </source>
</evidence>
<dbReference type="SUPFAM" id="SSF111283">
    <property type="entry name" value="Putative modulator of DNA gyrase, PmbA/TldD"/>
    <property type="match status" value="1"/>
</dbReference>
<evidence type="ECO:0000259" key="4">
    <source>
        <dbReference type="Pfam" id="PF19290"/>
    </source>
</evidence>
<dbReference type="Pfam" id="PF19290">
    <property type="entry name" value="PmbA_TldD_2nd"/>
    <property type="match status" value="1"/>
</dbReference>
<name>A0A9X3TWM0_9PROT</name>
<evidence type="ECO:0000256" key="1">
    <source>
        <dbReference type="ARBA" id="ARBA00005836"/>
    </source>
</evidence>
<evidence type="ECO:0000313" key="6">
    <source>
        <dbReference type="Proteomes" id="UP001141619"/>
    </source>
</evidence>
<dbReference type="InterPro" id="IPR036059">
    <property type="entry name" value="TldD/PmbA_sf"/>
</dbReference>
<dbReference type="Pfam" id="PF19289">
    <property type="entry name" value="PmbA_TldD_3rd"/>
    <property type="match status" value="1"/>
</dbReference>
<protein>
    <submittedName>
        <fullName evidence="5">TldD/PmbA family protein</fullName>
    </submittedName>
</protein>
<reference evidence="5" key="1">
    <citation type="submission" date="2022-08" db="EMBL/GenBank/DDBJ databases">
        <authorList>
            <person name="Vandamme P."/>
            <person name="Hettiarachchi A."/>
            <person name="Peeters C."/>
            <person name="Cnockaert M."/>
            <person name="Carlier A."/>
        </authorList>
    </citation>
    <scope>NUCLEOTIDE SEQUENCE</scope>
    <source>
        <strain evidence="5">LMG 31809</strain>
    </source>
</reference>
<dbReference type="PANTHER" id="PTHR43421:SF1">
    <property type="entry name" value="METALLOPROTEASE PMBA"/>
    <property type="match status" value="1"/>
</dbReference>